<protein>
    <submittedName>
        <fullName evidence="2">LPXTG cell wall anchor domain-containing protein</fullName>
    </submittedName>
</protein>
<feature type="compositionally biased region" description="Low complexity" evidence="1">
    <location>
        <begin position="57"/>
        <end position="68"/>
    </location>
</feature>
<feature type="region of interest" description="Disordered" evidence="1">
    <location>
        <begin position="1"/>
        <end position="159"/>
    </location>
</feature>
<feature type="region of interest" description="Disordered" evidence="1">
    <location>
        <begin position="386"/>
        <end position="408"/>
    </location>
</feature>
<name>A0ABW1TNA1_9LACO</name>
<reference evidence="3" key="1">
    <citation type="journal article" date="2019" name="Int. J. Syst. Evol. Microbiol.">
        <title>The Global Catalogue of Microorganisms (GCM) 10K type strain sequencing project: providing services to taxonomists for standard genome sequencing and annotation.</title>
        <authorList>
            <consortium name="The Broad Institute Genomics Platform"/>
            <consortium name="The Broad Institute Genome Sequencing Center for Infectious Disease"/>
            <person name="Wu L."/>
            <person name="Ma J."/>
        </authorList>
    </citation>
    <scope>NUCLEOTIDE SEQUENCE [LARGE SCALE GENOMIC DNA]</scope>
    <source>
        <strain evidence="3">CCM 8907</strain>
    </source>
</reference>
<comment type="caution">
    <text evidence="2">The sequence shown here is derived from an EMBL/GenBank/DDBJ whole genome shotgun (WGS) entry which is preliminary data.</text>
</comment>
<gene>
    <name evidence="2" type="ORF">ACFQET_07325</name>
</gene>
<evidence type="ECO:0000313" key="2">
    <source>
        <dbReference type="EMBL" id="MFC6275323.1"/>
    </source>
</evidence>
<feature type="compositionally biased region" description="Low complexity" evidence="1">
    <location>
        <begin position="121"/>
        <end position="143"/>
    </location>
</feature>
<dbReference type="NCBIfam" id="TIGR01167">
    <property type="entry name" value="LPXTG_anchor"/>
    <property type="match status" value="1"/>
</dbReference>
<feature type="compositionally biased region" description="Polar residues" evidence="1">
    <location>
        <begin position="16"/>
        <end position="42"/>
    </location>
</feature>
<proteinExistence type="predicted"/>
<feature type="region of interest" description="Disordered" evidence="1">
    <location>
        <begin position="196"/>
        <end position="219"/>
    </location>
</feature>
<sequence length="434" mass="46318">PKSGDQTVTEEKDGQTTDPQSFGKGATQTTVKQGDTDTTVATTKPGDQPTFEHDTTTTDPNDSTTTTTKDADGNVIKVVKTWPNDNSTTTYKYDPKSGDQTVTEEKDGQTTDPQSFGKGATQTTVKQGDTDTTVTTTKPGDQPTFEHDTTTTAKDKTATTTDANDNVIKVVKPWTDGSQTIYTFDPATGDRLVTEQRNGKTVEQKPIVPGTPVTLSDGAGGTATVKFGDSDTTPTFTHNPAAPAPVADKVVKVTKQWPDGLQVIYTYDPTSGSRTVSELRDGKLVDQQTIEPGALSVTLPDGKDGSTIIKFDKTGTVPTFTRQLADKINTNTHKVTSRKKAGSAKAKNLRKQAAAAKPLALSGTNRYRVSGASAADIVATGRTQSQQMTKLQQASQQGTELPQTDEKDQGSLVALGLLMLSGLMVPFRRKRHED</sequence>
<evidence type="ECO:0000313" key="3">
    <source>
        <dbReference type="Proteomes" id="UP001596191"/>
    </source>
</evidence>
<keyword evidence="3" id="KW-1185">Reference proteome</keyword>
<accession>A0ABW1TNA1</accession>
<feature type="non-terminal residue" evidence="2">
    <location>
        <position position="1"/>
    </location>
</feature>
<feature type="compositionally biased region" description="Basic and acidic residues" evidence="1">
    <location>
        <begin position="144"/>
        <end position="157"/>
    </location>
</feature>
<dbReference type="RefSeq" id="WP_382336248.1">
    <property type="nucleotide sequence ID" value="NZ_JBHSSJ010000008.1"/>
</dbReference>
<feature type="compositionally biased region" description="Basic and acidic residues" evidence="1">
    <location>
        <begin position="93"/>
        <end position="109"/>
    </location>
</feature>
<dbReference type="EMBL" id="JBHSSJ010000008">
    <property type="protein sequence ID" value="MFC6275323.1"/>
    <property type="molecule type" value="Genomic_DNA"/>
</dbReference>
<evidence type="ECO:0000256" key="1">
    <source>
        <dbReference type="SAM" id="MobiDB-lite"/>
    </source>
</evidence>
<organism evidence="2 3">
    <name type="scientific">Levilactobacillus tangyuanensis</name>
    <dbReference type="NCBI Taxonomy" id="2486021"/>
    <lineage>
        <taxon>Bacteria</taxon>
        <taxon>Bacillati</taxon>
        <taxon>Bacillota</taxon>
        <taxon>Bacilli</taxon>
        <taxon>Lactobacillales</taxon>
        <taxon>Lactobacillaceae</taxon>
        <taxon>Levilactobacillus</taxon>
    </lineage>
</organism>
<feature type="compositionally biased region" description="Polar residues" evidence="1">
    <location>
        <begin position="386"/>
        <end position="402"/>
    </location>
</feature>
<dbReference type="Proteomes" id="UP001596191">
    <property type="component" value="Unassembled WGS sequence"/>
</dbReference>